<dbReference type="InParanoid" id="A0A061GHY0"/>
<evidence type="ECO:0000313" key="2">
    <source>
        <dbReference type="Proteomes" id="UP000026915"/>
    </source>
</evidence>
<keyword evidence="2" id="KW-1185">Reference proteome</keyword>
<dbReference type="AlphaFoldDB" id="A0A061GHY0"/>
<dbReference type="HOGENOM" id="CLU_2311274_0_0_1"/>
<dbReference type="Gramene" id="EOY28757">
    <property type="protein sequence ID" value="EOY28757"/>
    <property type="gene ID" value="TCM_030269"/>
</dbReference>
<name>A0A061GHY0_THECC</name>
<accession>A0A061GHY0</accession>
<evidence type="ECO:0000313" key="1">
    <source>
        <dbReference type="EMBL" id="EOY28757.1"/>
    </source>
</evidence>
<gene>
    <name evidence="1" type="ORF">TCM_030269</name>
</gene>
<reference evidence="1 2" key="1">
    <citation type="journal article" date="2013" name="Genome Biol.">
        <title>The genome sequence of the most widely cultivated cacao type and its use to identify candidate genes regulating pod color.</title>
        <authorList>
            <person name="Motamayor J.C."/>
            <person name="Mockaitis K."/>
            <person name="Schmutz J."/>
            <person name="Haiminen N."/>
            <person name="Iii D.L."/>
            <person name="Cornejo O."/>
            <person name="Findley S.D."/>
            <person name="Zheng P."/>
            <person name="Utro F."/>
            <person name="Royaert S."/>
            <person name="Saski C."/>
            <person name="Jenkins J."/>
            <person name="Podicheti R."/>
            <person name="Zhao M."/>
            <person name="Scheffler B.E."/>
            <person name="Stack J.C."/>
            <person name="Feltus F.A."/>
            <person name="Mustiga G.M."/>
            <person name="Amores F."/>
            <person name="Phillips W."/>
            <person name="Marelli J.P."/>
            <person name="May G.D."/>
            <person name="Shapiro H."/>
            <person name="Ma J."/>
            <person name="Bustamante C.D."/>
            <person name="Schnell R.J."/>
            <person name="Main D."/>
            <person name="Gilbert D."/>
            <person name="Parida L."/>
            <person name="Kuhn D.N."/>
        </authorList>
    </citation>
    <scope>NUCLEOTIDE SEQUENCE [LARGE SCALE GENOMIC DNA]</scope>
    <source>
        <strain evidence="2">cv. Matina 1-6</strain>
    </source>
</reference>
<proteinExistence type="predicted"/>
<dbReference type="EMBL" id="CM001884">
    <property type="protein sequence ID" value="EOY28757.1"/>
    <property type="molecule type" value="Genomic_DNA"/>
</dbReference>
<sequence length="100" mass="11496">MMIDVHVNVIKADCRMFDSSITLFLKDPGFQHYSDYFQTSTKIIYNQDPAVLVASEPTSLSCPRLNQERNWKVPAYWAKALLHGQDPDQQLGLRTLLILK</sequence>
<organism evidence="1 2">
    <name type="scientific">Theobroma cacao</name>
    <name type="common">Cacao</name>
    <name type="synonym">Cocoa</name>
    <dbReference type="NCBI Taxonomy" id="3641"/>
    <lineage>
        <taxon>Eukaryota</taxon>
        <taxon>Viridiplantae</taxon>
        <taxon>Streptophyta</taxon>
        <taxon>Embryophyta</taxon>
        <taxon>Tracheophyta</taxon>
        <taxon>Spermatophyta</taxon>
        <taxon>Magnoliopsida</taxon>
        <taxon>eudicotyledons</taxon>
        <taxon>Gunneridae</taxon>
        <taxon>Pentapetalae</taxon>
        <taxon>rosids</taxon>
        <taxon>malvids</taxon>
        <taxon>Malvales</taxon>
        <taxon>Malvaceae</taxon>
        <taxon>Byttnerioideae</taxon>
        <taxon>Theobroma</taxon>
    </lineage>
</organism>
<protein>
    <submittedName>
        <fullName evidence="1">Uncharacterized protein</fullName>
    </submittedName>
</protein>
<dbReference type="Proteomes" id="UP000026915">
    <property type="component" value="Chromosome 6"/>
</dbReference>